<comment type="caution">
    <text evidence="7">The sequence shown here is derived from an EMBL/GenBank/DDBJ whole genome shotgun (WGS) entry which is preliminary data.</text>
</comment>
<keyword evidence="3" id="KW-0677">Repeat</keyword>
<keyword evidence="1" id="KW-0433">Leucine-rich repeat</keyword>
<feature type="domain" description="Secretion system C-terminal sorting" evidence="5">
    <location>
        <begin position="792"/>
        <end position="860"/>
    </location>
</feature>
<protein>
    <submittedName>
        <fullName evidence="7">T9SS type A sorting domain-containing protein</fullName>
    </submittedName>
</protein>
<sequence>MRIRLLIVLFVFSFLNVNSQILDIPDANFKAVLLEADVTNSIAGDSNGNNIKIDSNNDGEIQLSEAQAVYELTVINADIQSLDGIGNFTQLTYLNCGGNNLSELDVSSNMNLLYLNCSGTYISQLDLSANVNLEILFALECSISTVNLTNNVNLRGFHLGYNNLQSIDISQNLQLESIFLNGNNITNFELPQNIDLLDCNLAGLPLESLDLSAYPNLRYLNCDTTGLTALDVINNPLLEYLSFTGNQIASIDVSQNPLLWYFAGGFNNLSSIDVSSNLLLRDLHVHFNQISTLNVSQNLNLEILNAIDNNLEALDLNSNTNLRILRVQGNEIEELDLSNNPQLEYLNAADNPMTFLNIKNGTVFESALDYYLEATPLSFICADDEELEDIIGIINENTVVNSYCSFAPGGDSFTIEGENKIDTNINGCDVDDLVYPYLKFSINDGITVATFISNSIGNYTIPLPEGSYSISPLLANPEYFLVSPDNISVSFPEDTSPYNQDFCITPNGVHNDLEILIIPLTNAAPGFDSDYKIVYKNVGNTIMSGEVTFDYSFDSDYMEYVYSSPSETSNINNVLSWDYMDLEPLETREILVAFTLNTPTDDNFPLNSEDELNFEASIYPITDDDTPDNNSFSLNQTVVNSYDPNDIRCLEGETIVPERVGEFVHYKIRFENVGTANAVNIVVKNKIDATTFDINSLVPLNGSHDFFTRINAENDVEFIFENINLPFDDANNDGYVIYKIKTLESLVLGDTFSNQAEIYFDYNAPIITNLYTTEIAEEDLIDTESNTIDVNVYPSPVSDIITIEGSDVMESISLVDTNGRIILNSLIGNRIKHLDVSMLDSGMYFLRVFSNAGNTTLKIVKK</sequence>
<dbReference type="InterPro" id="IPR052574">
    <property type="entry name" value="CDIRP"/>
</dbReference>
<dbReference type="PANTHER" id="PTHR47566:SF1">
    <property type="entry name" value="PROTEIN NUD1"/>
    <property type="match status" value="1"/>
</dbReference>
<dbReference type="EMBL" id="JALPQF010000019">
    <property type="protein sequence ID" value="MCK8482037.1"/>
    <property type="molecule type" value="Genomic_DNA"/>
</dbReference>
<evidence type="ECO:0000256" key="3">
    <source>
        <dbReference type="ARBA" id="ARBA00022737"/>
    </source>
</evidence>
<dbReference type="InterPro" id="IPR055353">
    <property type="entry name" value="DUF7619"/>
</dbReference>
<evidence type="ECO:0000259" key="6">
    <source>
        <dbReference type="Pfam" id="PF24595"/>
    </source>
</evidence>
<gene>
    <name evidence="7" type="ORF">MUY34_15485</name>
</gene>
<evidence type="ECO:0000313" key="8">
    <source>
        <dbReference type="Proteomes" id="UP001203687"/>
    </source>
</evidence>
<dbReference type="Pfam" id="PF24595">
    <property type="entry name" value="DUF7619"/>
    <property type="match status" value="1"/>
</dbReference>
<evidence type="ECO:0000313" key="7">
    <source>
        <dbReference type="EMBL" id="MCK8482037.1"/>
    </source>
</evidence>
<dbReference type="Pfam" id="PF18962">
    <property type="entry name" value="Por_Secre_tail"/>
    <property type="match status" value="1"/>
</dbReference>
<dbReference type="PANTHER" id="PTHR47566">
    <property type="match status" value="1"/>
</dbReference>
<organism evidence="7 8">
    <name type="scientific">Psychroserpens algicola</name>
    <dbReference type="NCBI Taxonomy" id="1719034"/>
    <lineage>
        <taxon>Bacteria</taxon>
        <taxon>Pseudomonadati</taxon>
        <taxon>Bacteroidota</taxon>
        <taxon>Flavobacteriia</taxon>
        <taxon>Flavobacteriales</taxon>
        <taxon>Flavobacteriaceae</taxon>
        <taxon>Psychroserpens</taxon>
    </lineage>
</organism>
<evidence type="ECO:0000256" key="1">
    <source>
        <dbReference type="ARBA" id="ARBA00022614"/>
    </source>
</evidence>
<keyword evidence="8" id="KW-1185">Reference proteome</keyword>
<feature type="chain" id="PRO_5047096377" evidence="4">
    <location>
        <begin position="20"/>
        <end position="862"/>
    </location>
</feature>
<dbReference type="NCBIfam" id="TIGR04183">
    <property type="entry name" value="Por_Secre_tail"/>
    <property type="match status" value="1"/>
</dbReference>
<dbReference type="RefSeq" id="WP_248413781.1">
    <property type="nucleotide sequence ID" value="NZ_JALPQF010000019.1"/>
</dbReference>
<keyword evidence="2 4" id="KW-0732">Signal</keyword>
<dbReference type="InterPro" id="IPR032675">
    <property type="entry name" value="LRR_dom_sf"/>
</dbReference>
<dbReference type="InterPro" id="IPR026444">
    <property type="entry name" value="Secre_tail"/>
</dbReference>
<evidence type="ECO:0000259" key="5">
    <source>
        <dbReference type="Pfam" id="PF18962"/>
    </source>
</evidence>
<proteinExistence type="predicted"/>
<name>A0ABT0HCX8_9FLAO</name>
<evidence type="ECO:0000256" key="2">
    <source>
        <dbReference type="ARBA" id="ARBA00022729"/>
    </source>
</evidence>
<accession>A0ABT0HCX8</accession>
<evidence type="ECO:0000256" key="4">
    <source>
        <dbReference type="SAM" id="SignalP"/>
    </source>
</evidence>
<feature type="domain" description="DUF7619" evidence="6">
    <location>
        <begin position="643"/>
        <end position="773"/>
    </location>
</feature>
<dbReference type="Proteomes" id="UP001203687">
    <property type="component" value="Unassembled WGS sequence"/>
</dbReference>
<dbReference type="SUPFAM" id="SSF52058">
    <property type="entry name" value="L domain-like"/>
    <property type="match status" value="1"/>
</dbReference>
<feature type="signal peptide" evidence="4">
    <location>
        <begin position="1"/>
        <end position="19"/>
    </location>
</feature>
<dbReference type="Gene3D" id="3.80.10.10">
    <property type="entry name" value="Ribonuclease Inhibitor"/>
    <property type="match status" value="2"/>
</dbReference>
<reference evidence="7" key="1">
    <citation type="submission" date="2022-04" db="EMBL/GenBank/DDBJ databases">
        <authorList>
            <person name="Ren T."/>
        </authorList>
    </citation>
    <scope>NUCLEOTIDE SEQUENCE</scope>
    <source>
        <strain evidence="7">F63249</strain>
    </source>
</reference>